<reference evidence="2 3" key="1">
    <citation type="submission" date="2016-10" db="EMBL/GenBank/DDBJ databases">
        <authorList>
            <person name="Varghese N."/>
            <person name="Submissions S."/>
        </authorList>
    </citation>
    <scope>NUCLEOTIDE SEQUENCE [LARGE SCALE GENOMIC DNA]</scope>
    <source>
        <strain evidence="2 3">RHA_55</strain>
    </source>
</reference>
<dbReference type="AlphaFoldDB" id="A0A1H1PXI5"/>
<dbReference type="STRING" id="1249933.SAMN04489797_0996"/>
<dbReference type="RefSeq" id="WP_092444838.1">
    <property type="nucleotide sequence ID" value="NZ_LT629774.1"/>
</dbReference>
<gene>
    <name evidence="2" type="ORF">SAMN04489797_0996</name>
</gene>
<accession>A0A1H1PXI5</accession>
<sequence>METGLVIIDAIIITIVILPFVLFIVGRRKRKQKLHNALQSEATLHNRQLGKTEVQSNFAIGLDTTEENVFFYKETEDAAYAQVVDLKSISACKFVKESKLIKDKKKHYDVIDKVQLTFEYKNHKAVTTFVLYSNDNDLALNNEITIAQQWEGLVNQILRSRVTPKSTNNKSQAVFA</sequence>
<evidence type="ECO:0000256" key="1">
    <source>
        <dbReference type="SAM" id="Phobius"/>
    </source>
</evidence>
<keyword evidence="1" id="KW-1133">Transmembrane helix</keyword>
<dbReference type="Proteomes" id="UP000198963">
    <property type="component" value="Chromosome I"/>
</dbReference>
<proteinExistence type="predicted"/>
<name>A0A1H1PXI5_9FLAO</name>
<evidence type="ECO:0000313" key="2">
    <source>
        <dbReference type="EMBL" id="SDS15834.1"/>
    </source>
</evidence>
<evidence type="ECO:0000313" key="3">
    <source>
        <dbReference type="Proteomes" id="UP000198963"/>
    </source>
</evidence>
<feature type="transmembrane region" description="Helical" evidence="1">
    <location>
        <begin position="6"/>
        <end position="25"/>
    </location>
</feature>
<keyword evidence="1" id="KW-0472">Membrane</keyword>
<organism evidence="2 3">
    <name type="scientific">Winogradskyella sediminis</name>
    <dbReference type="NCBI Taxonomy" id="1382466"/>
    <lineage>
        <taxon>Bacteria</taxon>
        <taxon>Pseudomonadati</taxon>
        <taxon>Bacteroidota</taxon>
        <taxon>Flavobacteriia</taxon>
        <taxon>Flavobacteriales</taxon>
        <taxon>Flavobacteriaceae</taxon>
        <taxon>Winogradskyella</taxon>
    </lineage>
</organism>
<keyword evidence="1" id="KW-0812">Transmembrane</keyword>
<dbReference type="EMBL" id="LT629774">
    <property type="protein sequence ID" value="SDS15834.1"/>
    <property type="molecule type" value="Genomic_DNA"/>
</dbReference>
<protein>
    <submittedName>
        <fullName evidence="2">Uncharacterized protein</fullName>
    </submittedName>
</protein>
<keyword evidence="3" id="KW-1185">Reference proteome</keyword>